<organism evidence="3 6">
    <name type="scientific">Didymodactylos carnosus</name>
    <dbReference type="NCBI Taxonomy" id="1234261"/>
    <lineage>
        <taxon>Eukaryota</taxon>
        <taxon>Metazoa</taxon>
        <taxon>Spiralia</taxon>
        <taxon>Gnathifera</taxon>
        <taxon>Rotifera</taxon>
        <taxon>Eurotatoria</taxon>
        <taxon>Bdelloidea</taxon>
        <taxon>Philodinida</taxon>
        <taxon>Philodinidae</taxon>
        <taxon>Didymodactylos</taxon>
    </lineage>
</organism>
<evidence type="ECO:0000256" key="1">
    <source>
        <dbReference type="SAM" id="Phobius"/>
    </source>
</evidence>
<evidence type="ECO:0000313" key="2">
    <source>
        <dbReference type="EMBL" id="CAF0882707.1"/>
    </source>
</evidence>
<sequence>MAFDNNAHHDFNAGVTTTTATFSVIKVANATSESGANVGAVVSIDKLMVKSCPPSTIVTDYPNGFNAVLVVLLSCLLALIFLLILLYYLGKHRLRYLAREDEKILLPTTVIEKNPTQTTSIINEIDRTVKTSSYHENAPSLLSKHDSNPFRENSFSNVQITNGQILDGTNNTQYVGEDLDTNKASELHLLQHEHH</sequence>
<name>A0A815E5R9_9BILA</name>
<protein>
    <submittedName>
        <fullName evidence="3">Uncharacterized protein</fullName>
    </submittedName>
</protein>
<evidence type="ECO:0000313" key="3">
    <source>
        <dbReference type="EMBL" id="CAF1310294.1"/>
    </source>
</evidence>
<dbReference type="Proteomes" id="UP000663829">
    <property type="component" value="Unassembled WGS sequence"/>
</dbReference>
<keyword evidence="6" id="KW-1185">Reference proteome</keyword>
<dbReference type="EMBL" id="CAJNOK010002976">
    <property type="protein sequence ID" value="CAF0882707.1"/>
    <property type="molecule type" value="Genomic_DNA"/>
</dbReference>
<dbReference type="EMBL" id="CAJOBA010002976">
    <property type="protein sequence ID" value="CAF3666203.1"/>
    <property type="molecule type" value="Genomic_DNA"/>
</dbReference>
<dbReference type="EMBL" id="CAJNOQ010012899">
    <property type="protein sequence ID" value="CAF1310294.1"/>
    <property type="molecule type" value="Genomic_DNA"/>
</dbReference>
<reference evidence="3" key="1">
    <citation type="submission" date="2021-02" db="EMBL/GenBank/DDBJ databases">
        <authorList>
            <person name="Nowell W R."/>
        </authorList>
    </citation>
    <scope>NUCLEOTIDE SEQUENCE</scope>
</reference>
<dbReference type="AlphaFoldDB" id="A0A815E5R9"/>
<comment type="caution">
    <text evidence="3">The sequence shown here is derived from an EMBL/GenBank/DDBJ whole genome shotgun (WGS) entry which is preliminary data.</text>
</comment>
<accession>A0A815E5R9</accession>
<feature type="transmembrane region" description="Helical" evidence="1">
    <location>
        <begin position="67"/>
        <end position="89"/>
    </location>
</feature>
<dbReference type="Proteomes" id="UP000681722">
    <property type="component" value="Unassembled WGS sequence"/>
</dbReference>
<keyword evidence="1" id="KW-0812">Transmembrane</keyword>
<evidence type="ECO:0000313" key="4">
    <source>
        <dbReference type="EMBL" id="CAF3666203.1"/>
    </source>
</evidence>
<keyword evidence="1" id="KW-1133">Transmembrane helix</keyword>
<proteinExistence type="predicted"/>
<evidence type="ECO:0000313" key="6">
    <source>
        <dbReference type="Proteomes" id="UP000663829"/>
    </source>
</evidence>
<gene>
    <name evidence="3" type="ORF">GPM918_LOCUS28959</name>
    <name evidence="2" type="ORF">OVA965_LOCUS8704</name>
    <name evidence="5" type="ORF">SRO942_LOCUS29499</name>
    <name evidence="4" type="ORF">TMI583_LOCUS8699</name>
</gene>
<keyword evidence="1" id="KW-0472">Membrane</keyword>
<dbReference type="Proteomes" id="UP000682733">
    <property type="component" value="Unassembled WGS sequence"/>
</dbReference>
<dbReference type="Proteomes" id="UP000677228">
    <property type="component" value="Unassembled WGS sequence"/>
</dbReference>
<evidence type="ECO:0000313" key="5">
    <source>
        <dbReference type="EMBL" id="CAF4147075.1"/>
    </source>
</evidence>
<dbReference type="EMBL" id="CAJOBC010042087">
    <property type="protein sequence ID" value="CAF4147075.1"/>
    <property type="molecule type" value="Genomic_DNA"/>
</dbReference>